<evidence type="ECO:0000313" key="3">
    <source>
        <dbReference type="Proteomes" id="UP000297998"/>
    </source>
</evidence>
<name>A0A4Z1BFA6_9FLAO</name>
<feature type="chain" id="PRO_5021299027" evidence="1">
    <location>
        <begin position="21"/>
        <end position="263"/>
    </location>
</feature>
<sequence length="263" mass="28904">MKLIKEMSLSLLLMQCPLFAQVGVNTNIPKSKLDVEGDVVIRGPLRVGGSDLIKGNAGEKDQVLVSQGEGKAPLWKYVKVPFMENGQYKLINTYVVDDDKGISDLSAPDNKPLSNLGEQYTAAWHKISGLSTSIEIKAEENKVTYQLQAGIEASTPTGNTVGEVKFICGIFKNNILVALRPDKIQTLTIGTPIQYIYTLNYTEENAVKGIHKVEVACRRIDGANHQFRVGTNISNSTNSNSFALKSFLKIDLAELVTFKTRLK</sequence>
<evidence type="ECO:0000313" key="2">
    <source>
        <dbReference type="EMBL" id="TGN26377.1"/>
    </source>
</evidence>
<gene>
    <name evidence="2" type="ORF">E4J94_11135</name>
</gene>
<dbReference type="Proteomes" id="UP000297998">
    <property type="component" value="Unassembled WGS sequence"/>
</dbReference>
<dbReference type="RefSeq" id="WP_135835881.1">
    <property type="nucleotide sequence ID" value="NZ_SRPE01000007.1"/>
</dbReference>
<reference evidence="2 3" key="1">
    <citation type="submission" date="2019-03" db="EMBL/GenBank/DDBJ databases">
        <title>Empedobacter tilapiae sp. nov., isolated from an intestine of Nile tilapia Oreochromis niloticus.</title>
        <authorList>
            <person name="Kim Y.-O."/>
            <person name="Yoon J.-H."/>
        </authorList>
    </citation>
    <scope>NUCLEOTIDE SEQUENCE [LARGE SCALE GENOMIC DNA]</scope>
    <source>
        <strain evidence="2 3">MRS2</strain>
    </source>
</reference>
<evidence type="ECO:0000256" key="1">
    <source>
        <dbReference type="SAM" id="SignalP"/>
    </source>
</evidence>
<feature type="signal peptide" evidence="1">
    <location>
        <begin position="1"/>
        <end position="20"/>
    </location>
</feature>
<keyword evidence="3" id="KW-1185">Reference proteome</keyword>
<organism evidence="2 3">
    <name type="scientific">Empedobacter tilapiae</name>
    <dbReference type="NCBI Taxonomy" id="2491114"/>
    <lineage>
        <taxon>Bacteria</taxon>
        <taxon>Pseudomonadati</taxon>
        <taxon>Bacteroidota</taxon>
        <taxon>Flavobacteriia</taxon>
        <taxon>Flavobacteriales</taxon>
        <taxon>Weeksellaceae</taxon>
        <taxon>Empedobacter</taxon>
    </lineage>
</organism>
<proteinExistence type="predicted"/>
<accession>A0A4Z1BFA6</accession>
<keyword evidence="1" id="KW-0732">Signal</keyword>
<dbReference type="EMBL" id="SRPE01000007">
    <property type="protein sequence ID" value="TGN26377.1"/>
    <property type="molecule type" value="Genomic_DNA"/>
</dbReference>
<comment type="caution">
    <text evidence="2">The sequence shown here is derived from an EMBL/GenBank/DDBJ whole genome shotgun (WGS) entry which is preliminary data.</text>
</comment>
<dbReference type="AlphaFoldDB" id="A0A4Z1BFA6"/>
<dbReference type="OrthoDB" id="1273065at2"/>
<protein>
    <submittedName>
        <fullName evidence="2">Uncharacterized protein</fullName>
    </submittedName>
</protein>